<keyword evidence="6" id="KW-0934">Plastid</keyword>
<dbReference type="Proteomes" id="UP000198341">
    <property type="component" value="Chromosome 2"/>
</dbReference>
<accession>K8EQQ7</accession>
<evidence type="ECO:0000313" key="12">
    <source>
        <dbReference type="EMBL" id="CCO14755.1"/>
    </source>
</evidence>
<keyword evidence="8" id="KW-0603">Photosystem I</keyword>
<dbReference type="PANTHER" id="PTHR34787">
    <property type="entry name" value="PHOTOSYSTEM I REACTION CENTER SUBUNIT VI-2, CHLOROPLASTIC"/>
    <property type="match status" value="1"/>
</dbReference>
<evidence type="ECO:0000256" key="8">
    <source>
        <dbReference type="ARBA" id="ARBA00022836"/>
    </source>
</evidence>
<comment type="similarity">
    <text evidence="3">Belongs to the psaH family.</text>
</comment>
<dbReference type="GO" id="GO:0015979">
    <property type="term" value="P:photosynthesis"/>
    <property type="evidence" value="ECO:0007669"/>
    <property type="project" value="UniProtKB-KW"/>
</dbReference>
<feature type="signal peptide" evidence="11">
    <location>
        <begin position="1"/>
        <end position="22"/>
    </location>
</feature>
<evidence type="ECO:0000256" key="9">
    <source>
        <dbReference type="ARBA" id="ARBA00023078"/>
    </source>
</evidence>
<comment type="subcellular location">
    <subcellularLocation>
        <location evidence="2">Plastid</location>
        <location evidence="2">Chloroplast thylakoid membrane</location>
        <topology evidence="2">Single-pass membrane protein</topology>
    </subcellularLocation>
</comment>
<proteinExistence type="inferred from homology"/>
<gene>
    <name evidence="12" type="ORF">Bathy02g02090</name>
</gene>
<evidence type="ECO:0000256" key="6">
    <source>
        <dbReference type="ARBA" id="ARBA00022640"/>
    </source>
</evidence>
<dbReference type="Pfam" id="PF03244">
    <property type="entry name" value="PSI_PsaH"/>
    <property type="match status" value="1"/>
</dbReference>
<dbReference type="EMBL" id="FO082277">
    <property type="protein sequence ID" value="CCO14755.1"/>
    <property type="molecule type" value="Genomic_DNA"/>
</dbReference>
<evidence type="ECO:0000256" key="11">
    <source>
        <dbReference type="SAM" id="SignalP"/>
    </source>
</evidence>
<dbReference type="AlphaFoldDB" id="K8EQQ7"/>
<organism evidence="12 13">
    <name type="scientific">Bathycoccus prasinos</name>
    <dbReference type="NCBI Taxonomy" id="41875"/>
    <lineage>
        <taxon>Eukaryota</taxon>
        <taxon>Viridiplantae</taxon>
        <taxon>Chlorophyta</taxon>
        <taxon>Mamiellophyceae</taxon>
        <taxon>Mamiellales</taxon>
        <taxon>Bathycoccaceae</taxon>
        <taxon>Bathycoccus</taxon>
    </lineage>
</organism>
<keyword evidence="7" id="KW-0812">Transmembrane</keyword>
<protein>
    <recommendedName>
        <fullName evidence="14">Photosystem I reaction center subunit VI, chloroplastic</fullName>
    </recommendedName>
</protein>
<keyword evidence="5" id="KW-0602">Photosynthesis</keyword>
<keyword evidence="11" id="KW-0732">Signal</keyword>
<evidence type="ECO:0000256" key="4">
    <source>
        <dbReference type="ARBA" id="ARBA00022528"/>
    </source>
</evidence>
<evidence type="ECO:0000256" key="3">
    <source>
        <dbReference type="ARBA" id="ARBA00010155"/>
    </source>
</evidence>
<dbReference type="InterPro" id="IPR004928">
    <property type="entry name" value="PSI_PsaH"/>
</dbReference>
<evidence type="ECO:0008006" key="14">
    <source>
        <dbReference type="Google" id="ProtNLM"/>
    </source>
</evidence>
<evidence type="ECO:0000256" key="7">
    <source>
        <dbReference type="ARBA" id="ARBA00022692"/>
    </source>
</evidence>
<name>K8EQQ7_9CHLO</name>
<keyword evidence="4" id="KW-0150">Chloroplast</keyword>
<evidence type="ECO:0000313" key="13">
    <source>
        <dbReference type="Proteomes" id="UP000198341"/>
    </source>
</evidence>
<dbReference type="GO" id="GO:0009535">
    <property type="term" value="C:chloroplast thylakoid membrane"/>
    <property type="evidence" value="ECO:0007669"/>
    <property type="project" value="UniProtKB-SubCell"/>
</dbReference>
<keyword evidence="10" id="KW-0472">Membrane</keyword>
<dbReference type="OrthoDB" id="496139at2759"/>
<dbReference type="GO" id="GO:0009538">
    <property type="term" value="C:photosystem I reaction center"/>
    <property type="evidence" value="ECO:0007669"/>
    <property type="project" value="InterPro"/>
</dbReference>
<evidence type="ECO:0000256" key="2">
    <source>
        <dbReference type="ARBA" id="ARBA00004581"/>
    </source>
</evidence>
<dbReference type="PANTHER" id="PTHR34787:SF1">
    <property type="entry name" value="PHOTOSYSTEM I REACTION CENTER SUBUNIT VI-2, CHLOROPLASTIC"/>
    <property type="match status" value="1"/>
</dbReference>
<sequence>MRSPISFRPFWCLCLTISTHLSFLFKTNRSKASTKKISAKYGDESVYFDLGDVESTTGSWDVYGVESTARYPDQQAKFFENAAQGLGRREAMYSFLALSGGAACLVFGGKGSKDAKLPITIGPQKEAVKGPRDRL</sequence>
<comment type="function">
    <text evidence="1">Possible role could be the docking of the LHC I antenna complex to the core complex.</text>
</comment>
<dbReference type="eggNOG" id="ENOG502S8YQ">
    <property type="taxonomic scope" value="Eukaryota"/>
</dbReference>
<evidence type="ECO:0000256" key="1">
    <source>
        <dbReference type="ARBA" id="ARBA00002502"/>
    </source>
</evidence>
<evidence type="ECO:0000256" key="5">
    <source>
        <dbReference type="ARBA" id="ARBA00022531"/>
    </source>
</evidence>
<dbReference type="KEGG" id="bpg:Bathy02g02090"/>
<feature type="chain" id="PRO_5003917604" description="Photosystem I reaction center subunit VI, chloroplastic" evidence="11">
    <location>
        <begin position="23"/>
        <end position="135"/>
    </location>
</feature>
<keyword evidence="9" id="KW-0793">Thylakoid</keyword>
<dbReference type="RefSeq" id="XP_007514515.1">
    <property type="nucleotide sequence ID" value="XM_007514453.1"/>
</dbReference>
<dbReference type="GeneID" id="19017323"/>
<dbReference type="STRING" id="41875.K8EQQ7"/>
<keyword evidence="13" id="KW-1185">Reference proteome</keyword>
<evidence type="ECO:0000256" key="10">
    <source>
        <dbReference type="ARBA" id="ARBA00023136"/>
    </source>
</evidence>
<reference evidence="12 13" key="1">
    <citation type="submission" date="2011-10" db="EMBL/GenBank/DDBJ databases">
        <authorList>
            <person name="Genoscope - CEA"/>
        </authorList>
    </citation>
    <scope>NUCLEOTIDE SEQUENCE [LARGE SCALE GENOMIC DNA]</scope>
    <source>
        <strain evidence="12 13">RCC 1105</strain>
    </source>
</reference>